<evidence type="ECO:0000313" key="2">
    <source>
        <dbReference type="Proteomes" id="UP000275078"/>
    </source>
</evidence>
<dbReference type="AlphaFoldDB" id="A0A3N4I5A0"/>
<name>A0A3N4I5A0_ASCIM</name>
<reference evidence="1 2" key="1">
    <citation type="journal article" date="2018" name="Nat. Ecol. Evol.">
        <title>Pezizomycetes genomes reveal the molecular basis of ectomycorrhizal truffle lifestyle.</title>
        <authorList>
            <person name="Murat C."/>
            <person name="Payen T."/>
            <person name="Noel B."/>
            <person name="Kuo A."/>
            <person name="Morin E."/>
            <person name="Chen J."/>
            <person name="Kohler A."/>
            <person name="Krizsan K."/>
            <person name="Balestrini R."/>
            <person name="Da Silva C."/>
            <person name="Montanini B."/>
            <person name="Hainaut M."/>
            <person name="Levati E."/>
            <person name="Barry K.W."/>
            <person name="Belfiori B."/>
            <person name="Cichocki N."/>
            <person name="Clum A."/>
            <person name="Dockter R.B."/>
            <person name="Fauchery L."/>
            <person name="Guy J."/>
            <person name="Iotti M."/>
            <person name="Le Tacon F."/>
            <person name="Lindquist E.A."/>
            <person name="Lipzen A."/>
            <person name="Malagnac F."/>
            <person name="Mello A."/>
            <person name="Molinier V."/>
            <person name="Miyauchi S."/>
            <person name="Poulain J."/>
            <person name="Riccioni C."/>
            <person name="Rubini A."/>
            <person name="Sitrit Y."/>
            <person name="Splivallo R."/>
            <person name="Traeger S."/>
            <person name="Wang M."/>
            <person name="Zifcakova L."/>
            <person name="Wipf D."/>
            <person name="Zambonelli A."/>
            <person name="Paolocci F."/>
            <person name="Nowrousian M."/>
            <person name="Ottonello S."/>
            <person name="Baldrian P."/>
            <person name="Spatafora J.W."/>
            <person name="Henrissat B."/>
            <person name="Nagy L.G."/>
            <person name="Aury J.M."/>
            <person name="Wincker P."/>
            <person name="Grigoriev I.V."/>
            <person name="Bonfante P."/>
            <person name="Martin F.M."/>
        </authorList>
    </citation>
    <scope>NUCLEOTIDE SEQUENCE [LARGE SCALE GENOMIC DNA]</scope>
    <source>
        <strain evidence="1 2">RN42</strain>
    </source>
</reference>
<protein>
    <submittedName>
        <fullName evidence="1">Uncharacterized protein</fullName>
    </submittedName>
</protein>
<sequence>MLPRKPKGLVKFREEWIWSRAYVDVHTSLVSGQACGYILVGASATLTAERLSSVYWSHGIDLHTTDDFMHRPENHFQTPSRLDPVNPG</sequence>
<gene>
    <name evidence="1" type="ORF">BJ508DRAFT_115935</name>
</gene>
<accession>A0A3N4I5A0</accession>
<organism evidence="1 2">
    <name type="scientific">Ascobolus immersus RN42</name>
    <dbReference type="NCBI Taxonomy" id="1160509"/>
    <lineage>
        <taxon>Eukaryota</taxon>
        <taxon>Fungi</taxon>
        <taxon>Dikarya</taxon>
        <taxon>Ascomycota</taxon>
        <taxon>Pezizomycotina</taxon>
        <taxon>Pezizomycetes</taxon>
        <taxon>Pezizales</taxon>
        <taxon>Ascobolaceae</taxon>
        <taxon>Ascobolus</taxon>
    </lineage>
</organism>
<dbReference type="EMBL" id="ML119681">
    <property type="protein sequence ID" value="RPA81272.1"/>
    <property type="molecule type" value="Genomic_DNA"/>
</dbReference>
<dbReference type="Proteomes" id="UP000275078">
    <property type="component" value="Unassembled WGS sequence"/>
</dbReference>
<keyword evidence="2" id="KW-1185">Reference proteome</keyword>
<proteinExistence type="predicted"/>
<dbReference type="PROSITE" id="PS51257">
    <property type="entry name" value="PROKAR_LIPOPROTEIN"/>
    <property type="match status" value="1"/>
</dbReference>
<evidence type="ECO:0000313" key="1">
    <source>
        <dbReference type="EMBL" id="RPA81272.1"/>
    </source>
</evidence>